<dbReference type="EMBL" id="CP084389">
    <property type="protein sequence ID" value="UZX30037.1"/>
    <property type="molecule type" value="Genomic_DNA"/>
</dbReference>
<evidence type="ECO:0000313" key="1">
    <source>
        <dbReference type="EMBL" id="UZX30037.1"/>
    </source>
</evidence>
<dbReference type="InterPro" id="IPR027607">
    <property type="entry name" value="Surf_Exclu_SEC10/PgrA"/>
</dbReference>
<dbReference type="Proteomes" id="UP001164557">
    <property type="component" value="Chromosome"/>
</dbReference>
<name>A0AA47GHA3_9LACO</name>
<dbReference type="AlphaFoldDB" id="A0AA47GHA3"/>
<dbReference type="RefSeq" id="WP_046326784.1">
    <property type="nucleotide sequence ID" value="NZ_CP084389.1"/>
</dbReference>
<evidence type="ECO:0000313" key="2">
    <source>
        <dbReference type="Proteomes" id="UP001164557"/>
    </source>
</evidence>
<organism evidence="1 2">
    <name type="scientific">Lactobacillus helsingborgensis</name>
    <dbReference type="NCBI Taxonomy" id="1218494"/>
    <lineage>
        <taxon>Bacteria</taxon>
        <taxon>Bacillati</taxon>
        <taxon>Bacillota</taxon>
        <taxon>Bacilli</taxon>
        <taxon>Lactobacillales</taxon>
        <taxon>Lactobacillaceae</taxon>
        <taxon>Lactobacillus</taxon>
    </lineage>
</organism>
<dbReference type="NCBIfam" id="TIGR04320">
    <property type="entry name" value="Surf_Exclu_PgrA"/>
    <property type="match status" value="1"/>
</dbReference>
<keyword evidence="2" id="KW-1185">Reference proteome</keyword>
<reference evidence="1" key="1">
    <citation type="submission" date="2021-09" db="EMBL/GenBank/DDBJ databases">
        <title>Lactobacillus species from Apis mellifera, Switzerland.</title>
        <authorList>
            <person name="Pfister J."/>
            <person name="Brown A."/>
            <person name="Neumann P."/>
            <person name="Collaud A."/>
            <person name="Retschnig G."/>
            <person name="Perreten V."/>
        </authorList>
    </citation>
    <scope>NUCLEOTIDE SEQUENCE</scope>
    <source>
        <strain evidence="1">IBH002</strain>
    </source>
</reference>
<sequence length="352" mass="39462">MKKSKLAIAVVNIIFLITIPGLTLGEPEQAAAATIKGYVKVKKKKKVRLYKLSGKHSNFYAQSKYRYPYSAKKKIGKKKKMAYKIGNNSHWILAKDVKVIKKSTKRVYTKAKMVLPSGYTKTELLSAYQGKPSKSFIDASMQGMKINDFSRLKVSESKADDETQVDLGQLTQQQIGDLTAFSLRLINEARNDLNLAPWVASGGTGKLAADIALEYSKNNKTIKDSHYVPGIVRACNANGLKLDDNFVEDMAGFYNPNSTMTMTELKKSIYFGLKQMIFGYVGSGEEESADRNYYQEWEHAGDLFNTQGSLHDGDYNYYGFSISHNDNICSLHFISVPTYIVKSKKYNSGFEP</sequence>
<protein>
    <submittedName>
        <fullName evidence="1">SEC10/PgrA surface exclusion domain-containing protein</fullName>
    </submittedName>
</protein>
<gene>
    <name evidence="1" type="ORF">LDX53_02050</name>
</gene>
<accession>A0AA47GHA3</accession>
<proteinExistence type="predicted"/>